<keyword evidence="1" id="KW-1133">Transmembrane helix</keyword>
<comment type="caution">
    <text evidence="2">The sequence shown here is derived from an EMBL/GenBank/DDBJ whole genome shotgun (WGS) entry which is preliminary data.</text>
</comment>
<dbReference type="AlphaFoldDB" id="A0A6M0CX22"/>
<accession>A0A6M0CX22</accession>
<keyword evidence="1" id="KW-0812">Transmembrane</keyword>
<dbReference type="RefSeq" id="WP_164032945.1">
    <property type="nucleotide sequence ID" value="NZ_JAABOQ010000005.1"/>
</dbReference>
<evidence type="ECO:0000256" key="1">
    <source>
        <dbReference type="SAM" id="Phobius"/>
    </source>
</evidence>
<dbReference type="EMBL" id="JAABOQ010000005">
    <property type="protein sequence ID" value="NER18270.1"/>
    <property type="molecule type" value="Genomic_DNA"/>
</dbReference>
<evidence type="ECO:0000313" key="3">
    <source>
        <dbReference type="Proteomes" id="UP000474296"/>
    </source>
</evidence>
<protein>
    <submittedName>
        <fullName evidence="2">Rod shape-determining protein MreD</fullName>
    </submittedName>
</protein>
<organism evidence="2 3">
    <name type="scientific">Spongiivirga citrea</name>
    <dbReference type="NCBI Taxonomy" id="1481457"/>
    <lineage>
        <taxon>Bacteria</taxon>
        <taxon>Pseudomonadati</taxon>
        <taxon>Bacteroidota</taxon>
        <taxon>Flavobacteriia</taxon>
        <taxon>Flavobacteriales</taxon>
        <taxon>Flavobacteriaceae</taxon>
        <taxon>Spongiivirga</taxon>
    </lineage>
</organism>
<proteinExistence type="predicted"/>
<feature type="transmembrane region" description="Helical" evidence="1">
    <location>
        <begin position="35"/>
        <end position="60"/>
    </location>
</feature>
<keyword evidence="3" id="KW-1185">Reference proteome</keyword>
<feature type="transmembrane region" description="Helical" evidence="1">
    <location>
        <begin position="115"/>
        <end position="139"/>
    </location>
</feature>
<reference evidence="2 3" key="1">
    <citation type="submission" date="2020-01" db="EMBL/GenBank/DDBJ databases">
        <title>Spongiivirga citrea KCTC 32990T.</title>
        <authorList>
            <person name="Wang G."/>
        </authorList>
    </citation>
    <scope>NUCLEOTIDE SEQUENCE [LARGE SCALE GENOMIC DNA]</scope>
    <source>
        <strain evidence="2 3">KCTC 32990</strain>
    </source>
</reference>
<feature type="transmembrane region" description="Helical" evidence="1">
    <location>
        <begin position="66"/>
        <end position="84"/>
    </location>
</feature>
<dbReference type="Proteomes" id="UP000474296">
    <property type="component" value="Unassembled WGS sequence"/>
</dbReference>
<feature type="transmembrane region" description="Helical" evidence="1">
    <location>
        <begin position="6"/>
        <end position="23"/>
    </location>
</feature>
<name>A0A6M0CX22_9FLAO</name>
<feature type="transmembrane region" description="Helical" evidence="1">
    <location>
        <begin position="145"/>
        <end position="163"/>
    </location>
</feature>
<sequence length="169" mass="19504">MNNVVFKFIGLFILLVLTQVLVFNNIDFAGYIDPYLYIIFILLYPFKSNQTLFIFISFLLGLTIDMFLNSGGINAAACLLIAYVRPIVLKLSFGTSYEYQSIKIENTFFSERFKYFLFMITIHHLVLFALEIFNIAQILSILKKTLFSGIFTLILSLLVISLFSRKKES</sequence>
<keyword evidence="1" id="KW-0472">Membrane</keyword>
<gene>
    <name evidence="2" type="ORF">GWK10_13685</name>
</gene>
<evidence type="ECO:0000313" key="2">
    <source>
        <dbReference type="EMBL" id="NER18270.1"/>
    </source>
</evidence>